<dbReference type="AlphaFoldDB" id="A0A6L2ZYS3"/>
<name>A0A6L2ZYS3_9LACT</name>
<proteinExistence type="predicted"/>
<dbReference type="Proteomes" id="UP000504756">
    <property type="component" value="Unassembled WGS sequence"/>
</dbReference>
<evidence type="ECO:0000313" key="1">
    <source>
        <dbReference type="EMBL" id="GFO52855.1"/>
    </source>
</evidence>
<dbReference type="RefSeq" id="WP_176490780.1">
    <property type="nucleotide sequence ID" value="NZ_BLXU01000018.1"/>
</dbReference>
<evidence type="ECO:0000313" key="2">
    <source>
        <dbReference type="Proteomes" id="UP000504756"/>
    </source>
</evidence>
<comment type="caution">
    <text evidence="1">The sequence shown here is derived from an EMBL/GenBank/DDBJ whole genome shotgun (WGS) entry which is preliminary data.</text>
</comment>
<protein>
    <submittedName>
        <fullName evidence="1">Uncharacterized protein</fullName>
    </submittedName>
</protein>
<reference evidence="1 2" key="1">
    <citation type="submission" date="2020-06" db="EMBL/GenBank/DDBJ databases">
        <title>Draft genome sequence of Lactic acid bacteria from Okinawan-style tofu.</title>
        <authorList>
            <person name="Takara I."/>
            <person name="Ikematsu S."/>
        </authorList>
    </citation>
    <scope>NUCLEOTIDE SEQUENCE [LARGE SCALE GENOMIC DNA]</scope>
    <source>
        <strain evidence="2">lg38</strain>
    </source>
</reference>
<organism evidence="1 2">
    <name type="scientific">Lactococcus garvieae</name>
    <dbReference type="NCBI Taxonomy" id="1363"/>
    <lineage>
        <taxon>Bacteria</taxon>
        <taxon>Bacillati</taxon>
        <taxon>Bacillota</taxon>
        <taxon>Bacilli</taxon>
        <taxon>Lactobacillales</taxon>
        <taxon>Streptococcaceae</taxon>
        <taxon>Lactococcus</taxon>
    </lineage>
</organism>
<gene>
    <name evidence="1" type="ORF">ikelab_21300</name>
</gene>
<dbReference type="EMBL" id="BLXU01000018">
    <property type="protein sequence ID" value="GFO52855.1"/>
    <property type="molecule type" value="Genomic_DNA"/>
</dbReference>
<sequence>MAERLTKVAIVDVYQYGKVIFTGNSYEVKEHFEFTQKQFNGIRSMGEAVLKGTKPREKTMYAIKIGEEMAIGTFKTQREIKGLPKGKKETKEEQRLRRRIMRDMARERFYKS</sequence>
<accession>A0A6L2ZYS3</accession>